<organism evidence="2 3">
    <name type="scientific">Aspergillus udagawae</name>
    <dbReference type="NCBI Taxonomy" id="91492"/>
    <lineage>
        <taxon>Eukaryota</taxon>
        <taxon>Fungi</taxon>
        <taxon>Dikarya</taxon>
        <taxon>Ascomycota</taxon>
        <taxon>Pezizomycotina</taxon>
        <taxon>Eurotiomycetes</taxon>
        <taxon>Eurotiomycetidae</taxon>
        <taxon>Eurotiales</taxon>
        <taxon>Aspergillaceae</taxon>
        <taxon>Aspergillus</taxon>
        <taxon>Aspergillus subgen. Fumigati</taxon>
    </lineage>
</organism>
<comment type="caution">
    <text evidence="2">The sequence shown here is derived from an EMBL/GenBank/DDBJ whole genome shotgun (WGS) entry which is preliminary data.</text>
</comment>
<dbReference type="EMBL" id="BLKC01000069">
    <property type="protein sequence ID" value="GFF47360.1"/>
    <property type="molecule type" value="Genomic_DNA"/>
</dbReference>
<evidence type="ECO:0000313" key="2">
    <source>
        <dbReference type="EMBL" id="GFF47360.1"/>
    </source>
</evidence>
<dbReference type="Proteomes" id="UP000465221">
    <property type="component" value="Unassembled WGS sequence"/>
</dbReference>
<name>A0A8H3P6A7_9EURO</name>
<feature type="region of interest" description="Disordered" evidence="1">
    <location>
        <begin position="115"/>
        <end position="144"/>
    </location>
</feature>
<dbReference type="AlphaFoldDB" id="A0A8H3P6A7"/>
<proteinExistence type="predicted"/>
<protein>
    <submittedName>
        <fullName evidence="2">Uncharacterized protein</fullName>
    </submittedName>
</protein>
<sequence length="315" mass="35484">MAINVEAAGNNISRQESSFCCDVALKAGWPLDSRPRQWQRDPSREQFSQPWDIPRLQESLHHIKTHFSCNVSAITTAIRSPPQAEPCRAKHTNTLRCEAIEDGKELDPKMKRIAREVEEDTPKAEAKGGPKETKSKPNPASKRVSFNREEIAKVMMAQSQAARQATLGLPFQARDEVGKNVPGPNKPQSTNHKQPVYDGATKGRPPLSNEAIAAILRYTKPECNKAQTWVHAHEFTKAVQERMKAKMEEREDLRKKIHRKLHAQLMLNNPGANPTNLHAVRGDQMDDDTSKLTPTERVQRAHDRLQKALAEILDV</sequence>
<feature type="compositionally biased region" description="Basic and acidic residues" evidence="1">
    <location>
        <begin position="115"/>
        <end position="135"/>
    </location>
</feature>
<gene>
    <name evidence="2" type="ORF">IFM46972_08279</name>
</gene>
<accession>A0A8H3P6A7</accession>
<evidence type="ECO:0000256" key="1">
    <source>
        <dbReference type="SAM" id="MobiDB-lite"/>
    </source>
</evidence>
<reference evidence="2 3" key="1">
    <citation type="submission" date="2020-01" db="EMBL/GenBank/DDBJ databases">
        <title>Draft genome sequence of Aspergillus udagawae IFM 46972.</title>
        <authorList>
            <person name="Takahashi H."/>
            <person name="Yaguchi T."/>
        </authorList>
    </citation>
    <scope>NUCLEOTIDE SEQUENCE [LARGE SCALE GENOMIC DNA]</scope>
    <source>
        <strain evidence="2 3">IFM 46972</strain>
    </source>
</reference>
<feature type="region of interest" description="Disordered" evidence="1">
    <location>
        <begin position="179"/>
        <end position="205"/>
    </location>
</feature>
<evidence type="ECO:0000313" key="3">
    <source>
        <dbReference type="Proteomes" id="UP000465221"/>
    </source>
</evidence>